<dbReference type="EMBL" id="LCLJ01000003">
    <property type="protein sequence ID" value="KKU15781.1"/>
    <property type="molecule type" value="Genomic_DNA"/>
</dbReference>
<dbReference type="Pfam" id="PF01327">
    <property type="entry name" value="Pep_deformylase"/>
    <property type="match status" value="1"/>
</dbReference>
<dbReference type="PANTHER" id="PTHR10458:SF22">
    <property type="entry name" value="PEPTIDE DEFORMYLASE"/>
    <property type="match status" value="1"/>
</dbReference>
<dbReference type="HAMAP" id="MF_00163">
    <property type="entry name" value="Pep_deformylase"/>
    <property type="match status" value="1"/>
</dbReference>
<sequence length="175" mass="20018">MTKIVTIEDKRDEKFLRAATVPFDIKKLKDASAAKEIRALIKQMREIMNRANGVGLSANQIGIRERFFVAQMPTNQGAQKFYAIFNPEIIKKSKEIDGAEEGCLSIPEIYGNIKRHYEIILSGYDLRGKKIKIKAWGFLARVFQHEVDHLDGKLFMDAATDLRKINQSDQHPEII</sequence>
<dbReference type="GO" id="GO:0042586">
    <property type="term" value="F:peptide deformylase activity"/>
    <property type="evidence" value="ECO:0007669"/>
    <property type="project" value="UniProtKB-UniRule"/>
</dbReference>
<dbReference type="EC" id="3.5.1.88" evidence="2"/>
<evidence type="ECO:0000256" key="2">
    <source>
        <dbReference type="HAMAP-Rule" id="MF_00163"/>
    </source>
</evidence>
<dbReference type="GO" id="GO:0006412">
    <property type="term" value="P:translation"/>
    <property type="evidence" value="ECO:0007669"/>
    <property type="project" value="UniProtKB-UniRule"/>
</dbReference>
<evidence type="ECO:0000313" key="4">
    <source>
        <dbReference type="Proteomes" id="UP000034727"/>
    </source>
</evidence>
<accession>A0A0G1N591</accession>
<dbReference type="AlphaFoldDB" id="A0A0G1N591"/>
<dbReference type="CDD" id="cd00487">
    <property type="entry name" value="Pep_deformylase"/>
    <property type="match status" value="1"/>
</dbReference>
<dbReference type="PANTHER" id="PTHR10458">
    <property type="entry name" value="PEPTIDE DEFORMYLASE"/>
    <property type="match status" value="1"/>
</dbReference>
<feature type="binding site" evidence="2">
    <location>
        <position position="103"/>
    </location>
    <ligand>
        <name>Fe cation</name>
        <dbReference type="ChEBI" id="CHEBI:24875"/>
    </ligand>
</feature>
<evidence type="ECO:0000313" key="3">
    <source>
        <dbReference type="EMBL" id="KKU15781.1"/>
    </source>
</evidence>
<keyword evidence="2" id="KW-0648">Protein biosynthesis</keyword>
<dbReference type="GO" id="GO:0046872">
    <property type="term" value="F:metal ion binding"/>
    <property type="evidence" value="ECO:0007669"/>
    <property type="project" value="UniProtKB-KW"/>
</dbReference>
<dbReference type="InterPro" id="IPR036821">
    <property type="entry name" value="Peptide_deformylase_sf"/>
</dbReference>
<comment type="catalytic activity">
    <reaction evidence="2">
        <text>N-terminal N-formyl-L-methionyl-[peptide] + H2O = N-terminal L-methionyl-[peptide] + formate</text>
        <dbReference type="Rhea" id="RHEA:24420"/>
        <dbReference type="Rhea" id="RHEA-COMP:10639"/>
        <dbReference type="Rhea" id="RHEA-COMP:10640"/>
        <dbReference type="ChEBI" id="CHEBI:15377"/>
        <dbReference type="ChEBI" id="CHEBI:15740"/>
        <dbReference type="ChEBI" id="CHEBI:49298"/>
        <dbReference type="ChEBI" id="CHEBI:64731"/>
        <dbReference type="EC" id="3.5.1.88"/>
    </reaction>
</comment>
<reference evidence="3 4" key="1">
    <citation type="journal article" date="2015" name="Nature">
        <title>rRNA introns, odd ribosomes, and small enigmatic genomes across a large radiation of phyla.</title>
        <authorList>
            <person name="Brown C.T."/>
            <person name="Hug L.A."/>
            <person name="Thomas B.C."/>
            <person name="Sharon I."/>
            <person name="Castelle C.J."/>
            <person name="Singh A."/>
            <person name="Wilkins M.J."/>
            <person name="Williams K.H."/>
            <person name="Banfield J.F."/>
        </authorList>
    </citation>
    <scope>NUCLEOTIDE SEQUENCE [LARGE SCALE GENOMIC DNA]</scope>
</reference>
<comment type="similarity">
    <text evidence="1 2">Belongs to the polypeptide deformylase family.</text>
</comment>
<feature type="binding site" evidence="2">
    <location>
        <position position="149"/>
    </location>
    <ligand>
        <name>Fe cation</name>
        <dbReference type="ChEBI" id="CHEBI:24875"/>
    </ligand>
</feature>
<dbReference type="NCBIfam" id="NF001159">
    <property type="entry name" value="PRK00150.1-3"/>
    <property type="match status" value="1"/>
</dbReference>
<feature type="active site" evidence="2">
    <location>
        <position position="146"/>
    </location>
</feature>
<dbReference type="Proteomes" id="UP000034727">
    <property type="component" value="Unassembled WGS sequence"/>
</dbReference>
<comment type="cofactor">
    <cofactor evidence="2">
        <name>Fe(2+)</name>
        <dbReference type="ChEBI" id="CHEBI:29033"/>
    </cofactor>
    <text evidence="2">Binds 1 Fe(2+) ion.</text>
</comment>
<keyword evidence="2" id="KW-0479">Metal-binding</keyword>
<keyword evidence="2" id="KW-0378">Hydrolase</keyword>
<comment type="caution">
    <text evidence="3">The sequence shown here is derived from an EMBL/GenBank/DDBJ whole genome shotgun (WGS) entry which is preliminary data.</text>
</comment>
<dbReference type="NCBIfam" id="TIGR00079">
    <property type="entry name" value="pept_deformyl"/>
    <property type="match status" value="1"/>
</dbReference>
<dbReference type="PATRIC" id="fig|1618663.3.peg.102"/>
<dbReference type="Gene3D" id="3.90.45.10">
    <property type="entry name" value="Peptide deformylase"/>
    <property type="match status" value="1"/>
</dbReference>
<name>A0A0G1N591_9BACT</name>
<protein>
    <recommendedName>
        <fullName evidence="2">Peptide deformylase</fullName>
        <shortName evidence="2">PDF</shortName>
        <ecNumber evidence="2">3.5.1.88</ecNumber>
    </recommendedName>
    <alternativeName>
        <fullName evidence="2">Polypeptide deformylase</fullName>
    </alternativeName>
</protein>
<organism evidence="3 4">
    <name type="scientific">Candidatus Jorgensenbacteria bacterium GW2011_GWA2_45_9</name>
    <dbReference type="NCBI Taxonomy" id="1618663"/>
    <lineage>
        <taxon>Bacteria</taxon>
        <taxon>Candidatus Joergenseniibacteriota</taxon>
    </lineage>
</organism>
<dbReference type="InterPro" id="IPR023635">
    <property type="entry name" value="Peptide_deformylase"/>
</dbReference>
<proteinExistence type="inferred from homology"/>
<keyword evidence="2" id="KW-0408">Iron</keyword>
<feature type="binding site" evidence="2">
    <location>
        <position position="145"/>
    </location>
    <ligand>
        <name>Fe cation</name>
        <dbReference type="ChEBI" id="CHEBI:24875"/>
    </ligand>
</feature>
<evidence type="ECO:0000256" key="1">
    <source>
        <dbReference type="ARBA" id="ARBA00010759"/>
    </source>
</evidence>
<comment type="function">
    <text evidence="2">Removes the formyl group from the N-terminal Met of newly synthesized proteins. Requires at least a dipeptide for an efficient rate of reaction. N-terminal L-methionine is a prerequisite for activity but the enzyme has broad specificity at other positions.</text>
</comment>
<dbReference type="SUPFAM" id="SSF56420">
    <property type="entry name" value="Peptide deformylase"/>
    <property type="match status" value="1"/>
</dbReference>
<gene>
    <name evidence="2" type="primary">def</name>
    <name evidence="3" type="ORF">UX22_C0003G0006</name>
</gene>
<dbReference type="PRINTS" id="PR01576">
    <property type="entry name" value="PDEFORMYLASE"/>
</dbReference>